<dbReference type="InterPro" id="IPR046799">
    <property type="entry name" value="ROXA-like_wH"/>
</dbReference>
<dbReference type="SUPFAM" id="SSF51197">
    <property type="entry name" value="Clavaminate synthase-like"/>
    <property type="match status" value="1"/>
</dbReference>
<keyword evidence="3" id="KW-0223">Dioxygenase</keyword>
<dbReference type="GO" id="GO:0046872">
    <property type="term" value="F:metal ion binding"/>
    <property type="evidence" value="ECO:0007669"/>
    <property type="project" value="UniProtKB-KW"/>
</dbReference>
<keyword evidence="4" id="KW-0560">Oxidoreductase</keyword>
<sequence>MYQLNFDLNDFLTRFWHKEPVVIKNGFIDFEDPISPDEVAGLAMEEEIDSRFVSNLDGNWEVQHGPFESFESFPDTHSQLIVQAANHWHPGPRALSEPFRGLPNWLFDDVMVCLSMPEGGVGPHIDQYDVFICQGMGKRRWRVGDKGEYKDANHHTGLRQIEGFDPIIDEILEPGDILYIPPGFPHEGNTIEVSLSYSVGYRSPKKQELLNGFADFVLTNELGDKHFYDPNIQTRDEHGMIPTAEYNALNDMLMKLINDEDAKARWMGEQLSQSRHELDIMPADPPWQSDELQQFMEDGLYLEKVSGLKALYHEDNPSLVFINGETIELPEGCEAAAKVFCDMEYFSGEDLGAIANNPALLALLLDFCNQGLWYPQA</sequence>
<protein>
    <recommendedName>
        <fullName evidence="6">JmjC domain-containing protein</fullName>
    </recommendedName>
</protein>
<evidence type="ECO:0000313" key="7">
    <source>
        <dbReference type="EMBL" id="EOD79200.1"/>
    </source>
</evidence>
<dbReference type="PROSITE" id="PS51184">
    <property type="entry name" value="JMJC"/>
    <property type="match status" value="1"/>
</dbReference>
<dbReference type="EMBL" id="ANFM02000022">
    <property type="protein sequence ID" value="EOD79200.1"/>
    <property type="molecule type" value="Genomic_DNA"/>
</dbReference>
<organism evidence="7 8">
    <name type="scientific">Grimontia indica</name>
    <dbReference type="NCBI Taxonomy" id="1056512"/>
    <lineage>
        <taxon>Bacteria</taxon>
        <taxon>Pseudomonadati</taxon>
        <taxon>Pseudomonadota</taxon>
        <taxon>Gammaproteobacteria</taxon>
        <taxon>Vibrionales</taxon>
        <taxon>Vibrionaceae</taxon>
        <taxon>Grimontia</taxon>
    </lineage>
</organism>
<evidence type="ECO:0000256" key="1">
    <source>
        <dbReference type="ARBA" id="ARBA00001954"/>
    </source>
</evidence>
<dbReference type="Gene3D" id="3.40.366.30">
    <property type="entry name" value="50S ribosomal protein L16 arginine hydroxylase, Chain A, Domain 2"/>
    <property type="match status" value="1"/>
</dbReference>
<name>R1IV58_9GAMM</name>
<dbReference type="Gene3D" id="2.60.120.650">
    <property type="entry name" value="Cupin"/>
    <property type="match status" value="1"/>
</dbReference>
<evidence type="ECO:0000313" key="8">
    <source>
        <dbReference type="Proteomes" id="UP000011223"/>
    </source>
</evidence>
<evidence type="ECO:0000256" key="2">
    <source>
        <dbReference type="ARBA" id="ARBA00022723"/>
    </source>
</evidence>
<dbReference type="AlphaFoldDB" id="R1IV58"/>
<evidence type="ECO:0000256" key="3">
    <source>
        <dbReference type="ARBA" id="ARBA00022964"/>
    </source>
</evidence>
<evidence type="ECO:0000256" key="4">
    <source>
        <dbReference type="ARBA" id="ARBA00023002"/>
    </source>
</evidence>
<proteinExistence type="predicted"/>
<comment type="cofactor">
    <cofactor evidence="1">
        <name>Fe(2+)</name>
        <dbReference type="ChEBI" id="CHEBI:29033"/>
    </cofactor>
</comment>
<dbReference type="PANTHER" id="PTHR13096">
    <property type="entry name" value="MINA53 MYC INDUCED NUCLEAR ANTIGEN"/>
    <property type="match status" value="1"/>
</dbReference>
<dbReference type="InterPro" id="IPR039994">
    <property type="entry name" value="NO66-like"/>
</dbReference>
<dbReference type="PANTHER" id="PTHR13096:SF8">
    <property type="entry name" value="RIBOSOMAL OXYGENASE 1"/>
    <property type="match status" value="1"/>
</dbReference>
<evidence type="ECO:0000256" key="5">
    <source>
        <dbReference type="ARBA" id="ARBA00023004"/>
    </source>
</evidence>
<accession>R1IV58</accession>
<dbReference type="SMART" id="SM00558">
    <property type="entry name" value="JmjC"/>
    <property type="match status" value="1"/>
</dbReference>
<dbReference type="RefSeq" id="WP_002539142.1">
    <property type="nucleotide sequence ID" value="NZ_ANFM02000022.1"/>
</dbReference>
<keyword evidence="8" id="KW-1185">Reference proteome</keyword>
<dbReference type="Pfam" id="PF20514">
    <property type="entry name" value="WHD_ROXA"/>
    <property type="match status" value="1"/>
</dbReference>
<dbReference type="Proteomes" id="UP000011223">
    <property type="component" value="Unassembled WGS sequence"/>
</dbReference>
<gene>
    <name evidence="7" type="ORF">D515_01863</name>
</gene>
<dbReference type="eggNOG" id="COG2850">
    <property type="taxonomic scope" value="Bacteria"/>
</dbReference>
<feature type="domain" description="JmjC" evidence="6">
    <location>
        <begin position="91"/>
        <end position="218"/>
    </location>
</feature>
<evidence type="ECO:0000259" key="6">
    <source>
        <dbReference type="PROSITE" id="PS51184"/>
    </source>
</evidence>
<dbReference type="GO" id="GO:0016706">
    <property type="term" value="F:2-oxoglutarate-dependent dioxygenase activity"/>
    <property type="evidence" value="ECO:0007669"/>
    <property type="project" value="TreeGrafter"/>
</dbReference>
<keyword evidence="5" id="KW-0408">Iron</keyword>
<keyword evidence="2" id="KW-0479">Metal-binding</keyword>
<dbReference type="Pfam" id="PF08007">
    <property type="entry name" value="JmjC_2"/>
    <property type="match status" value="1"/>
</dbReference>
<dbReference type="InterPro" id="IPR003347">
    <property type="entry name" value="JmjC_dom"/>
</dbReference>
<reference evidence="7 8" key="1">
    <citation type="journal article" date="2014" name="PLoS ONE">
        <title>Grimontia indica AK16(T), sp. nov., Isolated from a Seawater Sample Reports the Presence of Pathogenic Genes Similar to Vibrio Genus.</title>
        <authorList>
            <person name="Singh A."/>
            <person name="Vaidya B."/>
            <person name="Khatri I."/>
            <person name="Srinivas T.N."/>
            <person name="Subramanian S."/>
            <person name="Korpole S."/>
            <person name="Pinnaka A.K."/>
        </authorList>
    </citation>
    <scope>NUCLEOTIDE SEQUENCE [LARGE SCALE GENOMIC DNA]</scope>
    <source>
        <strain evidence="7 8">AK16</strain>
    </source>
</reference>
<comment type="caution">
    <text evidence="7">The sequence shown here is derived from an EMBL/GenBank/DDBJ whole genome shotgun (WGS) entry which is preliminary data.</text>
</comment>